<evidence type="ECO:0000313" key="17">
    <source>
        <dbReference type="Proteomes" id="UP000290572"/>
    </source>
</evidence>
<gene>
    <name evidence="16" type="ORF">ROHU_027947</name>
</gene>
<keyword evidence="6" id="KW-0963">Cytoplasm</keyword>
<dbReference type="GO" id="GO:0005525">
    <property type="term" value="F:GTP binding"/>
    <property type="evidence" value="ECO:0007669"/>
    <property type="project" value="UniProtKB-KW"/>
</dbReference>
<dbReference type="AlphaFoldDB" id="A0A498M5A7"/>
<evidence type="ECO:0000256" key="9">
    <source>
        <dbReference type="ARBA" id="ARBA00022824"/>
    </source>
</evidence>
<keyword evidence="7" id="KW-0677">Repeat</keyword>
<protein>
    <recommendedName>
        <fullName evidence="14">GTPase IMAP family member 8</fullName>
    </recommendedName>
    <alternativeName>
        <fullName evidence="15">Immune-associated nucleotide-binding protein 9</fullName>
    </alternativeName>
</protein>
<dbReference type="Pfam" id="PF04548">
    <property type="entry name" value="AIG1"/>
    <property type="match status" value="1"/>
</dbReference>
<organism evidence="16 17">
    <name type="scientific">Labeo rohita</name>
    <name type="common">Indian major carp</name>
    <name type="synonym">Cyprinus rohita</name>
    <dbReference type="NCBI Taxonomy" id="84645"/>
    <lineage>
        <taxon>Eukaryota</taxon>
        <taxon>Metazoa</taxon>
        <taxon>Chordata</taxon>
        <taxon>Craniata</taxon>
        <taxon>Vertebrata</taxon>
        <taxon>Euteleostomi</taxon>
        <taxon>Actinopterygii</taxon>
        <taxon>Neopterygii</taxon>
        <taxon>Teleostei</taxon>
        <taxon>Ostariophysi</taxon>
        <taxon>Cypriniformes</taxon>
        <taxon>Cyprinidae</taxon>
        <taxon>Labeoninae</taxon>
        <taxon>Labeonini</taxon>
        <taxon>Labeo</taxon>
    </lineage>
</organism>
<dbReference type="Gene3D" id="3.40.50.300">
    <property type="entry name" value="P-loop containing nucleotide triphosphate hydrolases"/>
    <property type="match status" value="1"/>
</dbReference>
<dbReference type="Proteomes" id="UP000290572">
    <property type="component" value="Unassembled WGS sequence"/>
</dbReference>
<keyword evidence="9" id="KW-0256">Endoplasmic reticulum</keyword>
<evidence type="ECO:0000256" key="1">
    <source>
        <dbReference type="ARBA" id="ARBA00004173"/>
    </source>
</evidence>
<dbReference type="InterPro" id="IPR045058">
    <property type="entry name" value="GIMA/IAN/Toc"/>
</dbReference>
<evidence type="ECO:0000256" key="14">
    <source>
        <dbReference type="ARBA" id="ARBA00073539"/>
    </source>
</evidence>
<dbReference type="PANTHER" id="PTHR10903">
    <property type="entry name" value="GTPASE, IMAP FAMILY MEMBER-RELATED"/>
    <property type="match status" value="1"/>
</dbReference>
<name>A0A498M5A7_LABRO</name>
<dbReference type="EMBL" id="QBIY01012831">
    <property type="protein sequence ID" value="RXN15690.1"/>
    <property type="molecule type" value="Genomic_DNA"/>
</dbReference>
<dbReference type="PANTHER" id="PTHR10903:SF188">
    <property type="entry name" value="GTPASE IMAP FAMILY MEMBER 2-LIKE-RELATED"/>
    <property type="match status" value="1"/>
</dbReference>
<evidence type="ECO:0000256" key="10">
    <source>
        <dbReference type="ARBA" id="ARBA00023034"/>
    </source>
</evidence>
<keyword evidence="12" id="KW-0342">GTP-binding</keyword>
<reference evidence="16 17" key="1">
    <citation type="submission" date="2018-03" db="EMBL/GenBank/DDBJ databases">
        <title>Draft genome sequence of Rohu Carp (Labeo rohita).</title>
        <authorList>
            <person name="Das P."/>
            <person name="Kushwaha B."/>
            <person name="Joshi C.G."/>
            <person name="Kumar D."/>
            <person name="Nagpure N.S."/>
            <person name="Sahoo L."/>
            <person name="Das S.P."/>
            <person name="Bit A."/>
            <person name="Patnaik S."/>
            <person name="Meher P.K."/>
            <person name="Jayasankar P."/>
            <person name="Koringa P.G."/>
            <person name="Patel N.V."/>
            <person name="Hinsu A.T."/>
            <person name="Kumar R."/>
            <person name="Pandey M."/>
            <person name="Agarwal S."/>
            <person name="Srivastava S."/>
            <person name="Singh M."/>
            <person name="Iquebal M.A."/>
            <person name="Jaiswal S."/>
            <person name="Angadi U.B."/>
            <person name="Kumar N."/>
            <person name="Raza M."/>
            <person name="Shah T.M."/>
            <person name="Rai A."/>
            <person name="Jena J.K."/>
        </authorList>
    </citation>
    <scope>NUCLEOTIDE SEQUENCE [LARGE SCALE GENOMIC DNA]</scope>
    <source>
        <strain evidence="16">DASCIFA01</strain>
        <tissue evidence="16">Testis</tissue>
    </source>
</reference>
<dbReference type="GO" id="GO:0005739">
    <property type="term" value="C:mitochondrion"/>
    <property type="evidence" value="ECO:0007669"/>
    <property type="project" value="UniProtKB-SubCell"/>
</dbReference>
<sequence>MTISQNISKSPRAQDNNCFTGNSRDLRIVLLGVSGAGKSAIGNTILGRNAFKESRTRESEKQRGRVEDRNISIIDTPGFVSTHLTDEELQEQMMKSLHLSDPCPHAFLVVINLEIFREDERNIVEKIQAIFGVQAMRFTVVLFTGKEKMPNREWMVFKFSRKFQDLVNHCRNNYHVINSKTAIDPTHIAKLLESIDEIKQNVDQHYNEMYFKYLMKHRKEKKKQEEAKEERKKNKRDGKKYPKYPL</sequence>
<evidence type="ECO:0000256" key="5">
    <source>
        <dbReference type="ARBA" id="ARBA00008535"/>
    </source>
</evidence>
<evidence type="ECO:0000256" key="6">
    <source>
        <dbReference type="ARBA" id="ARBA00022490"/>
    </source>
</evidence>
<keyword evidence="10" id="KW-0333">Golgi apparatus</keyword>
<accession>A0A498M5A7</accession>
<dbReference type="STRING" id="84645.A0A498M5A7"/>
<evidence type="ECO:0000256" key="3">
    <source>
        <dbReference type="ARBA" id="ARBA00004514"/>
    </source>
</evidence>
<evidence type="ECO:0000313" key="16">
    <source>
        <dbReference type="EMBL" id="RXN15690.1"/>
    </source>
</evidence>
<dbReference type="SUPFAM" id="SSF52540">
    <property type="entry name" value="P-loop containing nucleoside triphosphate hydrolases"/>
    <property type="match status" value="1"/>
</dbReference>
<keyword evidence="17" id="KW-1185">Reference proteome</keyword>
<dbReference type="GO" id="GO:0005829">
    <property type="term" value="C:cytosol"/>
    <property type="evidence" value="ECO:0007669"/>
    <property type="project" value="UniProtKB-SubCell"/>
</dbReference>
<evidence type="ECO:0000256" key="13">
    <source>
        <dbReference type="ARBA" id="ARBA00056809"/>
    </source>
</evidence>
<dbReference type="GO" id="GO:0005783">
    <property type="term" value="C:endoplasmic reticulum"/>
    <property type="evidence" value="ECO:0007669"/>
    <property type="project" value="UniProtKB-SubCell"/>
</dbReference>
<keyword evidence="8" id="KW-0547">Nucleotide-binding</keyword>
<dbReference type="GO" id="GO:0005794">
    <property type="term" value="C:Golgi apparatus"/>
    <property type="evidence" value="ECO:0007669"/>
    <property type="project" value="UniProtKB-SubCell"/>
</dbReference>
<comment type="caution">
    <text evidence="16">The sequence shown here is derived from an EMBL/GenBank/DDBJ whole genome shotgun (WGS) entry which is preliminary data.</text>
</comment>
<dbReference type="InterPro" id="IPR027417">
    <property type="entry name" value="P-loop_NTPase"/>
</dbReference>
<comment type="subcellular location">
    <subcellularLocation>
        <location evidence="3">Cytoplasm</location>
        <location evidence="3">Cytosol</location>
    </subcellularLocation>
    <subcellularLocation>
        <location evidence="2">Endoplasmic reticulum</location>
    </subcellularLocation>
    <subcellularLocation>
        <location evidence="4">Golgi apparatus</location>
    </subcellularLocation>
    <subcellularLocation>
        <location evidence="1">Mitochondrion</location>
    </subcellularLocation>
</comment>
<evidence type="ECO:0000256" key="2">
    <source>
        <dbReference type="ARBA" id="ARBA00004240"/>
    </source>
</evidence>
<evidence type="ECO:0000256" key="7">
    <source>
        <dbReference type="ARBA" id="ARBA00022737"/>
    </source>
</evidence>
<comment type="function">
    <text evidence="13">Exerts an anti-apoptotic effect in the immune system and is involved in responses to infections.</text>
</comment>
<proteinExistence type="inferred from homology"/>
<evidence type="ECO:0000256" key="15">
    <source>
        <dbReference type="ARBA" id="ARBA00077278"/>
    </source>
</evidence>
<comment type="similarity">
    <text evidence="5">Belongs to the TRAFAC class TrmE-Era-EngA-EngB-Septin-like GTPase superfamily. AIG1/Toc34/Toc159-like paraseptin GTPase family. IAN subfamily.</text>
</comment>
<keyword evidence="11" id="KW-0496">Mitochondrion</keyword>
<dbReference type="FunFam" id="3.40.50.300:FF:000536">
    <property type="entry name" value="GTPase IMAP family member 8"/>
    <property type="match status" value="1"/>
</dbReference>
<evidence type="ECO:0000256" key="4">
    <source>
        <dbReference type="ARBA" id="ARBA00004555"/>
    </source>
</evidence>
<evidence type="ECO:0000256" key="8">
    <source>
        <dbReference type="ARBA" id="ARBA00022741"/>
    </source>
</evidence>
<dbReference type="PROSITE" id="PS51720">
    <property type="entry name" value="G_AIG1"/>
    <property type="match status" value="1"/>
</dbReference>
<evidence type="ECO:0000256" key="11">
    <source>
        <dbReference type="ARBA" id="ARBA00023128"/>
    </source>
</evidence>
<evidence type="ECO:0000256" key="12">
    <source>
        <dbReference type="ARBA" id="ARBA00023134"/>
    </source>
</evidence>
<dbReference type="InterPro" id="IPR006703">
    <property type="entry name" value="G_AIG1"/>
</dbReference>